<proteinExistence type="predicted"/>
<dbReference type="RefSeq" id="WP_140620087.1">
    <property type="nucleotide sequence ID" value="NZ_VFRQ01000002.1"/>
</dbReference>
<dbReference type="OrthoDB" id="953239at2"/>
<organism evidence="1 2">
    <name type="scientific">Pontibacter mangrovi</name>
    <dbReference type="NCBI Taxonomy" id="2589816"/>
    <lineage>
        <taxon>Bacteria</taxon>
        <taxon>Pseudomonadati</taxon>
        <taxon>Bacteroidota</taxon>
        <taxon>Cytophagia</taxon>
        <taxon>Cytophagales</taxon>
        <taxon>Hymenobacteraceae</taxon>
        <taxon>Pontibacter</taxon>
    </lineage>
</organism>
<comment type="caution">
    <text evidence="1">The sequence shown here is derived from an EMBL/GenBank/DDBJ whole genome shotgun (WGS) entry which is preliminary data.</text>
</comment>
<dbReference type="Proteomes" id="UP000316727">
    <property type="component" value="Unassembled WGS sequence"/>
</dbReference>
<reference evidence="1 2" key="1">
    <citation type="submission" date="2019-06" db="EMBL/GenBank/DDBJ databases">
        <title>A novel bacterium of genus Pontibacter, isolated from marine sediment.</title>
        <authorList>
            <person name="Huang H."/>
            <person name="Mo K."/>
            <person name="Hu Y."/>
        </authorList>
    </citation>
    <scope>NUCLEOTIDE SEQUENCE [LARGE SCALE GENOMIC DNA]</scope>
    <source>
        <strain evidence="1 2">HB172049</strain>
    </source>
</reference>
<evidence type="ECO:0000313" key="1">
    <source>
        <dbReference type="EMBL" id="TPE45410.1"/>
    </source>
</evidence>
<protein>
    <submittedName>
        <fullName evidence="1">Uncharacterized protein</fullName>
    </submittedName>
</protein>
<dbReference type="EMBL" id="VFRQ01000002">
    <property type="protein sequence ID" value="TPE45410.1"/>
    <property type="molecule type" value="Genomic_DNA"/>
</dbReference>
<keyword evidence="2" id="KW-1185">Reference proteome</keyword>
<dbReference type="AlphaFoldDB" id="A0A501WAP0"/>
<accession>A0A501WAP0</accession>
<name>A0A501WAP0_9BACT</name>
<gene>
    <name evidence="1" type="ORF">FJM65_05100</name>
</gene>
<sequence>MKKDIDFGTVEGIAVAVARTKNAATAGEPAWSVYLINYNNFPVENVLVASKGYGVVDGEEVKTSVLRHMFERVEAKSFVQVEPIDPAIFHINNEYWVSYYIGRQIYDKRFVFVPDSIIEENLIEIGMLQLEGVLHS</sequence>
<evidence type="ECO:0000313" key="2">
    <source>
        <dbReference type="Proteomes" id="UP000316727"/>
    </source>
</evidence>